<feature type="region of interest" description="Disordered" evidence="3">
    <location>
        <begin position="23"/>
        <end position="114"/>
    </location>
</feature>
<comment type="subcellular location">
    <subcellularLocation>
        <location evidence="1">Nucleus</location>
    </subcellularLocation>
</comment>
<dbReference type="GO" id="GO:0008270">
    <property type="term" value="F:zinc ion binding"/>
    <property type="evidence" value="ECO:0007669"/>
    <property type="project" value="InterPro"/>
</dbReference>
<dbReference type="InterPro" id="IPR012935">
    <property type="entry name" value="NuBaID_N"/>
</dbReference>
<feature type="compositionally biased region" description="Polar residues" evidence="3">
    <location>
        <begin position="65"/>
        <end position="91"/>
    </location>
</feature>
<accession>A0A9P4S7K9</accession>
<keyword evidence="6" id="KW-1185">Reference proteome</keyword>
<dbReference type="OrthoDB" id="2592092at2759"/>
<evidence type="ECO:0000256" key="1">
    <source>
        <dbReference type="ARBA" id="ARBA00004123"/>
    </source>
</evidence>
<dbReference type="EMBL" id="MU006099">
    <property type="protein sequence ID" value="KAF2837593.1"/>
    <property type="molecule type" value="Genomic_DNA"/>
</dbReference>
<evidence type="ECO:0000313" key="5">
    <source>
        <dbReference type="EMBL" id="KAF2837593.1"/>
    </source>
</evidence>
<proteinExistence type="predicted"/>
<dbReference type="PANTHER" id="PTHR15835:SF6">
    <property type="entry name" value="ZINC FINGER C3HC-TYPE PROTEIN 1"/>
    <property type="match status" value="1"/>
</dbReference>
<evidence type="ECO:0000259" key="4">
    <source>
        <dbReference type="Pfam" id="PF07967"/>
    </source>
</evidence>
<dbReference type="PANTHER" id="PTHR15835">
    <property type="entry name" value="NUCLEAR-INTERACTING PARTNER OF ALK"/>
    <property type="match status" value="1"/>
</dbReference>
<dbReference type="Proteomes" id="UP000799429">
    <property type="component" value="Unassembled WGS sequence"/>
</dbReference>
<dbReference type="AlphaFoldDB" id="A0A9P4S7K9"/>
<keyword evidence="2" id="KW-0539">Nucleus</keyword>
<feature type="domain" description="C3HC-type" evidence="4">
    <location>
        <begin position="115"/>
        <end position="176"/>
    </location>
</feature>
<dbReference type="Pfam" id="PF07967">
    <property type="entry name" value="zf-C3HC"/>
    <property type="match status" value="1"/>
</dbReference>
<gene>
    <name evidence="5" type="ORF">M501DRAFT_995554</name>
</gene>
<feature type="compositionally biased region" description="Polar residues" evidence="3">
    <location>
        <begin position="23"/>
        <end position="47"/>
    </location>
</feature>
<dbReference type="GO" id="GO:0005634">
    <property type="term" value="C:nucleus"/>
    <property type="evidence" value="ECO:0007669"/>
    <property type="project" value="UniProtKB-SubCell"/>
</dbReference>
<evidence type="ECO:0000256" key="2">
    <source>
        <dbReference type="ARBA" id="ARBA00023242"/>
    </source>
</evidence>
<organism evidence="5 6">
    <name type="scientific">Patellaria atrata CBS 101060</name>
    <dbReference type="NCBI Taxonomy" id="1346257"/>
    <lineage>
        <taxon>Eukaryota</taxon>
        <taxon>Fungi</taxon>
        <taxon>Dikarya</taxon>
        <taxon>Ascomycota</taxon>
        <taxon>Pezizomycotina</taxon>
        <taxon>Dothideomycetes</taxon>
        <taxon>Dothideomycetes incertae sedis</taxon>
        <taxon>Patellariales</taxon>
        <taxon>Patellariaceae</taxon>
        <taxon>Patellaria</taxon>
    </lineage>
</organism>
<evidence type="ECO:0000256" key="3">
    <source>
        <dbReference type="SAM" id="MobiDB-lite"/>
    </source>
</evidence>
<reference evidence="5" key="1">
    <citation type="journal article" date="2020" name="Stud. Mycol.">
        <title>101 Dothideomycetes genomes: a test case for predicting lifestyles and emergence of pathogens.</title>
        <authorList>
            <person name="Haridas S."/>
            <person name="Albert R."/>
            <person name="Binder M."/>
            <person name="Bloem J."/>
            <person name="Labutti K."/>
            <person name="Salamov A."/>
            <person name="Andreopoulos B."/>
            <person name="Baker S."/>
            <person name="Barry K."/>
            <person name="Bills G."/>
            <person name="Bluhm B."/>
            <person name="Cannon C."/>
            <person name="Castanera R."/>
            <person name="Culley D."/>
            <person name="Daum C."/>
            <person name="Ezra D."/>
            <person name="Gonzalez J."/>
            <person name="Henrissat B."/>
            <person name="Kuo A."/>
            <person name="Liang C."/>
            <person name="Lipzen A."/>
            <person name="Lutzoni F."/>
            <person name="Magnuson J."/>
            <person name="Mondo S."/>
            <person name="Nolan M."/>
            <person name="Ohm R."/>
            <person name="Pangilinan J."/>
            <person name="Park H.-J."/>
            <person name="Ramirez L."/>
            <person name="Alfaro M."/>
            <person name="Sun H."/>
            <person name="Tritt A."/>
            <person name="Yoshinaga Y."/>
            <person name="Zwiers L.-H."/>
            <person name="Turgeon B."/>
            <person name="Goodwin S."/>
            <person name="Spatafora J."/>
            <person name="Crous P."/>
            <person name="Grigoriev I."/>
        </authorList>
    </citation>
    <scope>NUCLEOTIDE SEQUENCE</scope>
    <source>
        <strain evidence="5">CBS 101060</strain>
    </source>
</reference>
<name>A0A9P4S7K9_9PEZI</name>
<sequence>MEVALSTSKRKFHKLLENISARKSQTNLSSLRDPANASTISVSTRIEPSSKRSRLSGSSFEDMSRPTSSTGVVRESTLATPSKQSFKSRPNSIRVVGTPKKDGDSQPRKTPHYNPWSQEHFLQRLETFADVKRWTVKPDTLDEVHWAKRGWICDAINTVACKGGCEKRVVVRIRPMRKDAEGNEIPHSEDYGVEVGMLSLCLCIIRRHSLITSSCGCR</sequence>
<protein>
    <recommendedName>
        <fullName evidence="4">C3HC-type domain-containing protein</fullName>
    </recommendedName>
</protein>
<evidence type="ECO:0000313" key="6">
    <source>
        <dbReference type="Proteomes" id="UP000799429"/>
    </source>
</evidence>
<comment type="caution">
    <text evidence="5">The sequence shown here is derived from an EMBL/GenBank/DDBJ whole genome shotgun (WGS) entry which is preliminary data.</text>
</comment>